<dbReference type="InterPro" id="IPR051232">
    <property type="entry name" value="ARID/SWI1_ChromRemod"/>
</dbReference>
<dbReference type="SUPFAM" id="SSF46774">
    <property type="entry name" value="ARID-like"/>
    <property type="match status" value="1"/>
</dbReference>
<dbReference type="InterPro" id="IPR001606">
    <property type="entry name" value="ARID_dom"/>
</dbReference>
<feature type="compositionally biased region" description="Acidic residues" evidence="9">
    <location>
        <begin position="158"/>
        <end position="170"/>
    </location>
</feature>
<dbReference type="InterPro" id="IPR002999">
    <property type="entry name" value="Tudor"/>
</dbReference>
<feature type="compositionally biased region" description="Basic and acidic residues" evidence="9">
    <location>
        <begin position="421"/>
        <end position="463"/>
    </location>
</feature>
<protein>
    <recommendedName>
        <fullName evidence="10">ARID domain-containing protein</fullName>
    </recommendedName>
</protein>
<evidence type="ECO:0000313" key="12">
    <source>
        <dbReference type="Proteomes" id="UP000245119"/>
    </source>
</evidence>
<feature type="compositionally biased region" description="Basic and acidic residues" evidence="9">
    <location>
        <begin position="1300"/>
        <end position="1312"/>
    </location>
</feature>
<dbReference type="Pfam" id="PF01388">
    <property type="entry name" value="ARID"/>
    <property type="match status" value="1"/>
</dbReference>
<dbReference type="GO" id="GO:0000976">
    <property type="term" value="F:transcription cis-regulatory region binding"/>
    <property type="evidence" value="ECO:0007669"/>
    <property type="project" value="TreeGrafter"/>
</dbReference>
<dbReference type="InterPro" id="IPR036431">
    <property type="entry name" value="ARID_dom_sf"/>
</dbReference>
<evidence type="ECO:0000259" key="10">
    <source>
        <dbReference type="PROSITE" id="PS51011"/>
    </source>
</evidence>
<feature type="compositionally biased region" description="Acidic residues" evidence="9">
    <location>
        <begin position="464"/>
        <end position="479"/>
    </location>
</feature>
<dbReference type="Gene3D" id="2.30.30.140">
    <property type="match status" value="3"/>
</dbReference>
<feature type="region of interest" description="Disordered" evidence="9">
    <location>
        <begin position="757"/>
        <end position="1338"/>
    </location>
</feature>
<keyword evidence="2" id="KW-0597">Phosphoprotein</keyword>
<dbReference type="GO" id="GO:0006357">
    <property type="term" value="P:regulation of transcription by RNA polymerase II"/>
    <property type="evidence" value="ECO:0007669"/>
    <property type="project" value="TreeGrafter"/>
</dbReference>
<evidence type="ECO:0000256" key="9">
    <source>
        <dbReference type="SAM" id="MobiDB-lite"/>
    </source>
</evidence>
<keyword evidence="6" id="KW-0238">DNA-binding</keyword>
<feature type="compositionally biased region" description="Polar residues" evidence="9">
    <location>
        <begin position="1015"/>
        <end position="1028"/>
    </location>
</feature>
<dbReference type="InterPro" id="IPR012603">
    <property type="entry name" value="ARID4A/B_PWWP"/>
</dbReference>
<feature type="compositionally biased region" description="Basic and acidic residues" evidence="9">
    <location>
        <begin position="610"/>
        <end position="690"/>
    </location>
</feature>
<dbReference type="OrthoDB" id="10068428at2759"/>
<evidence type="ECO:0000256" key="1">
    <source>
        <dbReference type="ARBA" id="ARBA00022499"/>
    </source>
</evidence>
<evidence type="ECO:0000313" key="11">
    <source>
        <dbReference type="EMBL" id="PVD26271.1"/>
    </source>
</evidence>
<keyword evidence="8" id="KW-0539">Nucleus</keyword>
<accession>A0A2T7NYN9</accession>
<keyword evidence="5" id="KW-0805">Transcription regulation</keyword>
<dbReference type="PROSITE" id="PS51011">
    <property type="entry name" value="ARID"/>
    <property type="match status" value="1"/>
</dbReference>
<keyword evidence="7" id="KW-0804">Transcription</keyword>
<feature type="compositionally biased region" description="Basic and acidic residues" evidence="9">
    <location>
        <begin position="1098"/>
        <end position="1139"/>
    </location>
</feature>
<feature type="compositionally biased region" description="Acidic residues" evidence="9">
    <location>
        <begin position="285"/>
        <end position="302"/>
    </location>
</feature>
<dbReference type="PANTHER" id="PTHR13964:SF27">
    <property type="entry name" value="HAT-TRICK, ISOFORM D"/>
    <property type="match status" value="1"/>
</dbReference>
<organism evidence="11 12">
    <name type="scientific">Pomacea canaliculata</name>
    <name type="common">Golden apple snail</name>
    <dbReference type="NCBI Taxonomy" id="400727"/>
    <lineage>
        <taxon>Eukaryota</taxon>
        <taxon>Metazoa</taxon>
        <taxon>Spiralia</taxon>
        <taxon>Lophotrochozoa</taxon>
        <taxon>Mollusca</taxon>
        <taxon>Gastropoda</taxon>
        <taxon>Caenogastropoda</taxon>
        <taxon>Architaenioglossa</taxon>
        <taxon>Ampullarioidea</taxon>
        <taxon>Ampullariidae</taxon>
        <taxon>Pomacea</taxon>
    </lineage>
</organism>
<evidence type="ECO:0000256" key="3">
    <source>
        <dbReference type="ARBA" id="ARBA00022843"/>
    </source>
</evidence>
<feature type="region of interest" description="Disordered" evidence="9">
    <location>
        <begin position="285"/>
        <end position="304"/>
    </location>
</feature>
<dbReference type="SMART" id="SM01014">
    <property type="entry name" value="ARID"/>
    <property type="match status" value="1"/>
</dbReference>
<evidence type="ECO:0000256" key="8">
    <source>
        <dbReference type="ARBA" id="ARBA00023242"/>
    </source>
</evidence>
<dbReference type="SUPFAM" id="SSF63748">
    <property type="entry name" value="Tudor/PWWP/MBT"/>
    <property type="match status" value="1"/>
</dbReference>
<dbReference type="GO" id="GO:0006325">
    <property type="term" value="P:chromatin organization"/>
    <property type="evidence" value="ECO:0007669"/>
    <property type="project" value="UniProtKB-KW"/>
</dbReference>
<feature type="compositionally biased region" description="Polar residues" evidence="9">
    <location>
        <begin position="780"/>
        <end position="789"/>
    </location>
</feature>
<keyword evidence="3" id="KW-0832">Ubl conjugation</keyword>
<dbReference type="Pfam" id="PF08169">
    <property type="entry name" value="RBB1NT"/>
    <property type="match status" value="1"/>
</dbReference>
<sequence>MNSETAGSLVASFEPAFLPIGTDVSAKYRGAFCEAKVKKLVKSVKCKIILKDTQVSVVVTDENITGPLKVGSTVEVKLPESGQQSEGIINKITDCSTYTVVFDDGDERTLRRTQLCLKGEKHFMESETLDNLPLSHPEHFGTPVLQNKKSRRTKPGEESESEEEMSSSEEETPRRASYKGRYQELVGKVMCMECTDKRKGGQCPVLVVLPDAHPMDVKPRDQLLVRSFRDAKFMYASRKELKEFSREIAIKNEDKNMKAAFEKALLYYDNHELPPNWKKQELLGSEDEDEGGDDDSSDDNEPSEQKDLFVAQLYKFMDDRSTPINKGPCIGNKDLNLYRLFRVVQAIGGYNKVTNQMKWRLVYSKMGLPPSNTASHQIKNAYKKYLHAFEDFYRKLGSTMGTISRPGRSRQSSSRSILAFRGRDKEPSPRSPRTEKTTVKDDKSKDEEKEKPKIKSEEGPRSEDTEDAGESTPVDESDTDIVRRSTPRREKAQKEEPAKIDKEKKEDVKIKKEDKKEEEKKEEKKEDVKEEKKKEDKREERKSLRQSLKEEERKEAGKGKEEDKKDVKKSEGRTDRVLRREREDKEDEGKKEGEEQKDNQKKRVTRRKSGRTEDDKKEGEDKEEKEEEKKVSEEKMNAEKKDKAEDKKERKDELKRPPSARKEKKTEIKKKPEDEEQPEKKDKDSEKPEEVESEADSASDNHNQDEYPAGTKLKVKYGRGRNQKIYEAKVVEAGKEGQHKNYLVHYAGWNTRYDEWVRPDRIVSVVDRPEMTKLKKKSMSPRSPKTTTKPDMPVLKKRGRNSLQQDQSPGNASAKMPVSSDGKTPKNKPPTTPGGSASKTRTTRSNSTEIKSEGLQAPAKNRITRRSSGLTDSMDAGSPGDQDVGSDSEPESEMAAPSGSGGDLVSERDDEDEGKEMELDTSIEEEETSDMKEVEDEPITSVEEADMDESRSEEPLAEEASEDNKDMPHIVPKDDSQENLLELSSLVLPDDSTITPLLADEENNDVTEGTKEDTTSLPEITKTSLEQQGTEESDEKLDESLPVLSQQTEEESAAKEVDTSNSSETPELDTKSETLPMPDNSDEDKNSSYEELAIPQLKKIDIDIVPVSEKREAKLDKVKSKKKDGKESKKGRQTEHRASFSEIPTLEPMTVVPDVKPCPSEVEPSPYDFNEPELDLPWQPEITKKWEPINKPHPVFRDGKIEFKKKASEKVESPAKDETASEPQQDKPVKKKGRKKKELSPDLKKEIQTYEDVVNSVVESYSTPEPEQVPFSPCAEKEEKPVKKRKNKSAENAESPSKMDTTKDTTESEKKQQGKGPKKIKGGKVVKKLNKKAKEGNS</sequence>
<name>A0A2T7NYN9_POMCA</name>
<dbReference type="SUPFAM" id="SSF54160">
    <property type="entry name" value="Chromo domain-like"/>
    <property type="match status" value="1"/>
</dbReference>
<feature type="compositionally biased region" description="Basic and acidic residues" evidence="9">
    <location>
        <begin position="480"/>
        <end position="601"/>
    </location>
</feature>
<dbReference type="PANTHER" id="PTHR13964">
    <property type="entry name" value="RBP-RELATED"/>
    <property type="match status" value="1"/>
</dbReference>
<feature type="domain" description="ARID" evidence="10">
    <location>
        <begin position="303"/>
        <end position="394"/>
    </location>
</feature>
<dbReference type="InterPro" id="IPR016197">
    <property type="entry name" value="Chromo-like_dom_sf"/>
</dbReference>
<dbReference type="Proteomes" id="UP000245119">
    <property type="component" value="Linkage Group LG8"/>
</dbReference>
<evidence type="ECO:0000256" key="7">
    <source>
        <dbReference type="ARBA" id="ARBA00023163"/>
    </source>
</evidence>
<dbReference type="InterPro" id="IPR025995">
    <property type="entry name" value="Tudor-knot"/>
</dbReference>
<evidence type="ECO:0000256" key="2">
    <source>
        <dbReference type="ARBA" id="ARBA00022553"/>
    </source>
</evidence>
<feature type="region of interest" description="Disordered" evidence="9">
    <location>
        <begin position="400"/>
        <end position="721"/>
    </location>
</feature>
<comment type="caution">
    <text evidence="11">The sequence shown here is derived from an EMBL/GenBank/DDBJ whole genome shotgun (WGS) entry which is preliminary data.</text>
</comment>
<feature type="compositionally biased region" description="Basic residues" evidence="9">
    <location>
        <begin position="1316"/>
        <end position="1331"/>
    </location>
</feature>
<evidence type="ECO:0000256" key="5">
    <source>
        <dbReference type="ARBA" id="ARBA00023015"/>
    </source>
</evidence>
<feature type="compositionally biased region" description="Basic and acidic residues" evidence="9">
    <location>
        <begin position="757"/>
        <end position="773"/>
    </location>
</feature>
<dbReference type="SMART" id="SM00333">
    <property type="entry name" value="TUDOR"/>
    <property type="match status" value="1"/>
</dbReference>
<dbReference type="CDD" id="cd20390">
    <property type="entry name" value="Tudor_ARID4_rpt2"/>
    <property type="match status" value="1"/>
</dbReference>
<proteinExistence type="predicted"/>
<dbReference type="Pfam" id="PF11717">
    <property type="entry name" value="Tudor-knot"/>
    <property type="match status" value="1"/>
</dbReference>
<evidence type="ECO:0000256" key="6">
    <source>
        <dbReference type="ARBA" id="ARBA00023125"/>
    </source>
</evidence>
<keyword evidence="4" id="KW-0156">Chromatin regulator</keyword>
<feature type="region of interest" description="Disordered" evidence="9">
    <location>
        <begin position="130"/>
        <end position="176"/>
    </location>
</feature>
<dbReference type="SMART" id="SM00501">
    <property type="entry name" value="BRIGHT"/>
    <property type="match status" value="1"/>
</dbReference>
<feature type="compositionally biased region" description="Low complexity" evidence="9">
    <location>
        <begin position="404"/>
        <end position="416"/>
    </location>
</feature>
<dbReference type="Gene3D" id="1.10.150.60">
    <property type="entry name" value="ARID DNA-binding domain"/>
    <property type="match status" value="1"/>
</dbReference>
<evidence type="ECO:0000256" key="4">
    <source>
        <dbReference type="ARBA" id="ARBA00022853"/>
    </source>
</evidence>
<feature type="compositionally biased region" description="Acidic residues" evidence="9">
    <location>
        <begin position="908"/>
        <end position="947"/>
    </location>
</feature>
<feature type="compositionally biased region" description="Basic and acidic residues" evidence="9">
    <location>
        <begin position="962"/>
        <end position="976"/>
    </location>
</feature>
<reference evidence="11 12" key="1">
    <citation type="submission" date="2018-04" db="EMBL/GenBank/DDBJ databases">
        <title>The genome of golden apple snail Pomacea canaliculata provides insight into stress tolerance and invasive adaptation.</title>
        <authorList>
            <person name="Liu C."/>
            <person name="Liu B."/>
            <person name="Ren Y."/>
            <person name="Zhang Y."/>
            <person name="Wang H."/>
            <person name="Li S."/>
            <person name="Jiang F."/>
            <person name="Yin L."/>
            <person name="Zhang G."/>
            <person name="Qian W."/>
            <person name="Fan W."/>
        </authorList>
    </citation>
    <scope>NUCLEOTIDE SEQUENCE [LARGE SCALE GENOMIC DNA]</scope>
    <source>
        <strain evidence="11">SZHN2017</strain>
        <tissue evidence="11">Muscle</tissue>
    </source>
</reference>
<keyword evidence="1" id="KW-1017">Isopeptide bond</keyword>
<dbReference type="STRING" id="400727.A0A2T7NYN9"/>
<feature type="compositionally biased region" description="Polar residues" evidence="9">
    <location>
        <begin position="801"/>
        <end position="811"/>
    </location>
</feature>
<gene>
    <name evidence="11" type="ORF">C0Q70_13941</name>
</gene>
<keyword evidence="12" id="KW-1185">Reference proteome</keyword>
<feature type="compositionally biased region" description="Basic and acidic residues" evidence="9">
    <location>
        <begin position="1238"/>
        <end position="1248"/>
    </location>
</feature>
<dbReference type="GO" id="GO:0005634">
    <property type="term" value="C:nucleus"/>
    <property type="evidence" value="ECO:0007669"/>
    <property type="project" value="TreeGrafter"/>
</dbReference>
<feature type="compositionally biased region" description="Basic and acidic residues" evidence="9">
    <location>
        <begin position="1182"/>
        <end position="1228"/>
    </location>
</feature>
<dbReference type="EMBL" id="PZQS01000008">
    <property type="protein sequence ID" value="PVD26271.1"/>
    <property type="molecule type" value="Genomic_DNA"/>
</dbReference>
<feature type="compositionally biased region" description="Polar residues" evidence="9">
    <location>
        <begin position="837"/>
        <end position="849"/>
    </location>
</feature>